<dbReference type="EMBL" id="JXTB01000042">
    <property type="protein sequence ID" value="PON71782.1"/>
    <property type="molecule type" value="Genomic_DNA"/>
</dbReference>
<protein>
    <submittedName>
        <fullName evidence="2">Uncharacterized protein</fullName>
    </submittedName>
</protein>
<gene>
    <name evidence="2" type="ORF">PanWU01x14_069690</name>
</gene>
<feature type="region of interest" description="Disordered" evidence="1">
    <location>
        <begin position="1"/>
        <end position="31"/>
    </location>
</feature>
<dbReference type="AlphaFoldDB" id="A0A2P5DES2"/>
<keyword evidence="3" id="KW-1185">Reference proteome</keyword>
<dbReference type="OrthoDB" id="1718429at2759"/>
<dbReference type="Proteomes" id="UP000237105">
    <property type="component" value="Unassembled WGS sequence"/>
</dbReference>
<name>A0A2P5DES2_PARAD</name>
<evidence type="ECO:0000313" key="2">
    <source>
        <dbReference type="EMBL" id="PON71782.1"/>
    </source>
</evidence>
<proteinExistence type="predicted"/>
<comment type="caution">
    <text evidence="2">The sequence shown here is derived from an EMBL/GenBank/DDBJ whole genome shotgun (WGS) entry which is preliminary data.</text>
</comment>
<evidence type="ECO:0000256" key="1">
    <source>
        <dbReference type="SAM" id="MobiDB-lite"/>
    </source>
</evidence>
<evidence type="ECO:0000313" key="3">
    <source>
        <dbReference type="Proteomes" id="UP000237105"/>
    </source>
</evidence>
<reference evidence="3" key="1">
    <citation type="submission" date="2016-06" db="EMBL/GenBank/DDBJ databases">
        <title>Parallel loss of symbiosis genes in relatives of nitrogen-fixing non-legume Parasponia.</title>
        <authorList>
            <person name="Van Velzen R."/>
            <person name="Holmer R."/>
            <person name="Bu F."/>
            <person name="Rutten L."/>
            <person name="Van Zeijl A."/>
            <person name="Liu W."/>
            <person name="Santuari L."/>
            <person name="Cao Q."/>
            <person name="Sharma T."/>
            <person name="Shen D."/>
            <person name="Roswanjaya Y."/>
            <person name="Wardhani T."/>
            <person name="Kalhor M.S."/>
            <person name="Jansen J."/>
            <person name="Van den Hoogen J."/>
            <person name="Gungor B."/>
            <person name="Hartog M."/>
            <person name="Hontelez J."/>
            <person name="Verver J."/>
            <person name="Yang W.-C."/>
            <person name="Schijlen E."/>
            <person name="Repin R."/>
            <person name="Schilthuizen M."/>
            <person name="Schranz E."/>
            <person name="Heidstra R."/>
            <person name="Miyata K."/>
            <person name="Fedorova E."/>
            <person name="Kohlen W."/>
            <person name="Bisseling T."/>
            <person name="Smit S."/>
            <person name="Geurts R."/>
        </authorList>
    </citation>
    <scope>NUCLEOTIDE SEQUENCE [LARGE SCALE GENOMIC DNA]</scope>
    <source>
        <strain evidence="3">cv. WU1-14</strain>
    </source>
</reference>
<sequence length="116" mass="12981">MAKKGQMRGLNKKDATADQSSVRDPSPRPLMPDPICCAVTDLENTQQTQDMFVSVVNRYPGKAYHEKLQIRAITKNFARDIRCSSFSCKALCIGCENLIRVSKYGLQLSNLEIISI</sequence>
<organism evidence="2 3">
    <name type="scientific">Parasponia andersonii</name>
    <name type="common">Sponia andersonii</name>
    <dbReference type="NCBI Taxonomy" id="3476"/>
    <lineage>
        <taxon>Eukaryota</taxon>
        <taxon>Viridiplantae</taxon>
        <taxon>Streptophyta</taxon>
        <taxon>Embryophyta</taxon>
        <taxon>Tracheophyta</taxon>
        <taxon>Spermatophyta</taxon>
        <taxon>Magnoliopsida</taxon>
        <taxon>eudicotyledons</taxon>
        <taxon>Gunneridae</taxon>
        <taxon>Pentapetalae</taxon>
        <taxon>rosids</taxon>
        <taxon>fabids</taxon>
        <taxon>Rosales</taxon>
        <taxon>Cannabaceae</taxon>
        <taxon>Parasponia</taxon>
    </lineage>
</organism>
<accession>A0A2P5DES2</accession>